<name>A0A0M5M8C2_9FUSO</name>
<keyword evidence="1" id="KW-0472">Membrane</keyword>
<accession>A0A0M5M8C2</accession>
<sequence>MGTDEKKEIICKIKNLFKNQTFWIAISVVYAIFYFFINTLYGILMENKFHIPSQYFKVDLKRTFFYVIQSVIIGTIIMIILIPIRRISDSLNEKDFKKPQNKLQNLCQKAFKYEITKIIIIIFFLLYKLLIVIILEIFFILFVYYNKERLIGIMSKLLQINTVENIASIIIFIIIITAGIFFITYFLSKNILEMKIFFYLNYFLFIGIFSFFTPEYKCSIFFLSATIFYFLPLKNSIKFYFIISLCCMGLYFSIINSSFIPLICTGIIIFLIFLSRKIDPYSKKIKIVLTILYFLLAIPIIMIYLTINESGYEIFSRKGEKYVILTIYDEKYLITKYTENENINIINTENYEFIDIRNVENIKYENSKTFKIKE</sequence>
<dbReference type="PATRIC" id="fig|76859.3.peg.1500"/>
<reference evidence="2 3" key="1">
    <citation type="submission" date="2015-09" db="EMBL/GenBank/DDBJ databases">
        <authorList>
            <person name="Jackson K.R."/>
            <person name="Lunt B.L."/>
            <person name="Fisher J.N.B."/>
            <person name="Gardner A.V."/>
            <person name="Bailey M.E."/>
            <person name="Deus L.M."/>
            <person name="Earl A.S."/>
            <person name="Gibby P.D."/>
            <person name="Hartmann K.A."/>
            <person name="Liu J.E."/>
            <person name="Manci A.M."/>
            <person name="Nielsen D.A."/>
            <person name="Solomon M.B."/>
            <person name="Breakwell D.P."/>
            <person name="Burnett S.H."/>
            <person name="Grose J.H."/>
        </authorList>
    </citation>
    <scope>NUCLEOTIDE SEQUENCE [LARGE SCALE GENOMIC DNA]</scope>
    <source>
        <strain evidence="2 3">KCOM 1279</strain>
    </source>
</reference>
<keyword evidence="1" id="KW-0812">Transmembrane</keyword>
<evidence type="ECO:0000256" key="1">
    <source>
        <dbReference type="SAM" id="Phobius"/>
    </source>
</evidence>
<feature type="transmembrane region" description="Helical" evidence="1">
    <location>
        <begin position="118"/>
        <end position="145"/>
    </location>
</feature>
<feature type="transmembrane region" description="Helical" evidence="1">
    <location>
        <begin position="21"/>
        <end position="44"/>
    </location>
</feature>
<keyword evidence="1" id="KW-1133">Transmembrane helix</keyword>
<dbReference type="Proteomes" id="UP000063147">
    <property type="component" value="Chromosome"/>
</dbReference>
<proteinExistence type="predicted"/>
<feature type="transmembrane region" description="Helical" evidence="1">
    <location>
        <begin position="165"/>
        <end position="187"/>
    </location>
</feature>
<feature type="transmembrane region" description="Helical" evidence="1">
    <location>
        <begin position="287"/>
        <end position="307"/>
    </location>
</feature>
<feature type="transmembrane region" description="Helical" evidence="1">
    <location>
        <begin position="199"/>
        <end position="230"/>
    </location>
</feature>
<evidence type="ECO:0000313" key="2">
    <source>
        <dbReference type="EMBL" id="ALF18014.1"/>
    </source>
</evidence>
<evidence type="ECO:0000313" key="3">
    <source>
        <dbReference type="Proteomes" id="UP000063147"/>
    </source>
</evidence>
<feature type="transmembrane region" description="Helical" evidence="1">
    <location>
        <begin position="242"/>
        <end position="275"/>
    </location>
</feature>
<organism evidence="2">
    <name type="scientific">Fusobacterium animalis</name>
    <dbReference type="NCBI Taxonomy" id="76859"/>
    <lineage>
        <taxon>Bacteria</taxon>
        <taxon>Fusobacteriati</taxon>
        <taxon>Fusobacteriota</taxon>
        <taxon>Fusobacteriia</taxon>
        <taxon>Fusobacteriales</taxon>
        <taxon>Fusobacteriaceae</taxon>
        <taxon>Fusobacterium</taxon>
    </lineage>
</organism>
<dbReference type="RefSeq" id="WP_060676333.1">
    <property type="nucleotide sequence ID" value="NZ_CP012713.1"/>
</dbReference>
<dbReference type="AlphaFoldDB" id="A0A0M5M8C2"/>
<protein>
    <submittedName>
        <fullName evidence="2">Uncharacterized protein</fullName>
    </submittedName>
</protein>
<dbReference type="EMBL" id="CP012713">
    <property type="protein sequence ID" value="ALF18014.1"/>
    <property type="molecule type" value="Genomic_DNA"/>
</dbReference>
<gene>
    <name evidence="2" type="ORF">RN98_07455</name>
</gene>
<feature type="transmembrane region" description="Helical" evidence="1">
    <location>
        <begin position="64"/>
        <end position="84"/>
    </location>
</feature>